<dbReference type="GO" id="GO:0008289">
    <property type="term" value="F:lipid binding"/>
    <property type="evidence" value="ECO:0007669"/>
    <property type="project" value="TreeGrafter"/>
</dbReference>
<proteinExistence type="predicted"/>
<keyword evidence="2" id="KW-0963">Cytoplasm</keyword>
<dbReference type="GO" id="GO:0006897">
    <property type="term" value="P:endocytosis"/>
    <property type="evidence" value="ECO:0007669"/>
    <property type="project" value="InterPro"/>
</dbReference>
<evidence type="ECO:0000259" key="5">
    <source>
        <dbReference type="PROSITE" id="PS51021"/>
    </source>
</evidence>
<evidence type="ECO:0000313" key="7">
    <source>
        <dbReference type="Proteomes" id="UP000837801"/>
    </source>
</evidence>
<dbReference type="PROSITE" id="PS51021">
    <property type="entry name" value="BAR"/>
    <property type="match status" value="1"/>
</dbReference>
<dbReference type="GO" id="GO:1990528">
    <property type="term" value="C:Rvs161p-Rvs167p complex"/>
    <property type="evidence" value="ECO:0007669"/>
    <property type="project" value="TreeGrafter"/>
</dbReference>
<comment type="caution">
    <text evidence="6">The sequence shown here is derived from an EMBL/GenBank/DDBJ whole genome shotgun (WGS) entry which is preliminary data.</text>
</comment>
<dbReference type="Proteomes" id="UP000837801">
    <property type="component" value="Unassembled WGS sequence"/>
</dbReference>
<keyword evidence="3" id="KW-0206">Cytoskeleton</keyword>
<dbReference type="Pfam" id="PF03114">
    <property type="entry name" value="BAR"/>
    <property type="match status" value="1"/>
</dbReference>
<keyword evidence="7" id="KW-1185">Reference proteome</keyword>
<evidence type="ECO:0000256" key="4">
    <source>
        <dbReference type="SAM" id="Coils"/>
    </source>
</evidence>
<evidence type="ECO:0000256" key="2">
    <source>
        <dbReference type="ARBA" id="ARBA00022490"/>
    </source>
</evidence>
<dbReference type="GO" id="GO:0051666">
    <property type="term" value="P:actin cortical patch localization"/>
    <property type="evidence" value="ECO:0007669"/>
    <property type="project" value="InterPro"/>
</dbReference>
<dbReference type="GO" id="GO:0097320">
    <property type="term" value="P:plasma membrane tubulation"/>
    <property type="evidence" value="ECO:0007669"/>
    <property type="project" value="TreeGrafter"/>
</dbReference>
<dbReference type="AlphaFoldDB" id="A0A9P0QNE6"/>
<dbReference type="GO" id="GO:0031097">
    <property type="term" value="C:medial cortex"/>
    <property type="evidence" value="ECO:0007669"/>
    <property type="project" value="TreeGrafter"/>
</dbReference>
<organism evidence="6 7">
    <name type="scientific">[Candida] railenensis</name>
    <dbReference type="NCBI Taxonomy" id="45579"/>
    <lineage>
        <taxon>Eukaryota</taxon>
        <taxon>Fungi</taxon>
        <taxon>Dikarya</taxon>
        <taxon>Ascomycota</taxon>
        <taxon>Saccharomycotina</taxon>
        <taxon>Pichiomycetes</taxon>
        <taxon>Debaryomycetaceae</taxon>
        <taxon>Kurtzmaniella</taxon>
    </lineage>
</organism>
<sequence>MSWNGLKKAMNRAGAQVLMKTGKIEQSVDLEYEFEVRRFKMMEDKSNKLQKELKQYLNTLRVISGAQENVSEVLGAYFGKKEYTGEEENLGKNKNISIAQEYHQVMKRINSECIEQLEQPYFQTVINPIARFNSYFIEINEAIKKRNHKQLDYDALRTKVRKLEENPPESPAVVTTASIEEHRAYVKKLADNQQQLETAEQVYENINSLLKEELPRLINLRIPFFDPSFESFVKLQLLFFSENFKHLNELQEKIDARTRQDYVEGKLETRIDDVLVKMKELNITGMT</sequence>
<evidence type="ECO:0000256" key="3">
    <source>
        <dbReference type="ARBA" id="ARBA00023212"/>
    </source>
</evidence>
<dbReference type="InterPro" id="IPR027267">
    <property type="entry name" value="AH/BAR_dom_sf"/>
</dbReference>
<dbReference type="OrthoDB" id="446293at2759"/>
<accession>A0A9P0QNE6</accession>
<evidence type="ECO:0000313" key="6">
    <source>
        <dbReference type="EMBL" id="CAH2352444.1"/>
    </source>
</evidence>
<dbReference type="GO" id="GO:0043332">
    <property type="term" value="C:mating projection tip"/>
    <property type="evidence" value="ECO:0007669"/>
    <property type="project" value="TreeGrafter"/>
</dbReference>
<dbReference type="Gene3D" id="1.20.1270.60">
    <property type="entry name" value="Arfaptin homology (AH) domain/BAR domain"/>
    <property type="match status" value="1"/>
</dbReference>
<keyword evidence="4" id="KW-0175">Coiled coil</keyword>
<dbReference type="InterPro" id="IPR004148">
    <property type="entry name" value="BAR_dom"/>
</dbReference>
<gene>
    <name evidence="6" type="ORF">CLIB1423_06S06568</name>
</gene>
<dbReference type="GO" id="GO:0030479">
    <property type="term" value="C:actin cortical patch"/>
    <property type="evidence" value="ECO:0007669"/>
    <property type="project" value="TreeGrafter"/>
</dbReference>
<name>A0A9P0QNE6_9ASCO</name>
<dbReference type="InterPro" id="IPR046982">
    <property type="entry name" value="BIN3/RVS161-like"/>
</dbReference>
<dbReference type="SMART" id="SM00721">
    <property type="entry name" value="BAR"/>
    <property type="match status" value="1"/>
</dbReference>
<protein>
    <submittedName>
        <fullName evidence="6">Reduced viability upon starvation protein 161</fullName>
    </submittedName>
</protein>
<comment type="subcellular location">
    <subcellularLocation>
        <location evidence="1">Cytoplasm</location>
        <location evidence="1">Cytoskeleton</location>
    </subcellularLocation>
</comment>
<reference evidence="6" key="1">
    <citation type="submission" date="2022-03" db="EMBL/GenBank/DDBJ databases">
        <authorList>
            <person name="Legras J.-L."/>
            <person name="Devillers H."/>
            <person name="Grondin C."/>
        </authorList>
    </citation>
    <scope>NUCLEOTIDE SEQUENCE</scope>
    <source>
        <strain evidence="6">CLIB 1423</strain>
    </source>
</reference>
<evidence type="ECO:0000256" key="1">
    <source>
        <dbReference type="ARBA" id="ARBA00004245"/>
    </source>
</evidence>
<dbReference type="PANTHER" id="PTHR47174">
    <property type="entry name" value="BRIDGING INTEGRATOR 3"/>
    <property type="match status" value="1"/>
</dbReference>
<dbReference type="PANTHER" id="PTHR47174:SF3">
    <property type="entry name" value="BRIDGING INTEGRATOR 3"/>
    <property type="match status" value="1"/>
</dbReference>
<dbReference type="SUPFAM" id="SSF103657">
    <property type="entry name" value="BAR/IMD domain-like"/>
    <property type="match status" value="1"/>
</dbReference>
<feature type="domain" description="BAR" evidence="5">
    <location>
        <begin position="17"/>
        <end position="263"/>
    </location>
</feature>
<dbReference type="EMBL" id="CAKXYY010000006">
    <property type="protein sequence ID" value="CAH2352444.1"/>
    <property type="molecule type" value="Genomic_DNA"/>
</dbReference>
<feature type="coiled-coil region" evidence="4">
    <location>
        <begin position="146"/>
        <end position="212"/>
    </location>
</feature>